<name>G2P761_STRV4</name>
<dbReference type="SMART" id="SM00530">
    <property type="entry name" value="HTH_XRE"/>
    <property type="match status" value="1"/>
</dbReference>
<dbReference type="Proteomes" id="UP000008703">
    <property type="component" value="Chromosome"/>
</dbReference>
<dbReference type="InterPro" id="IPR011051">
    <property type="entry name" value="RmlC_Cupin_sf"/>
</dbReference>
<dbReference type="Pfam" id="PF07883">
    <property type="entry name" value="Cupin_2"/>
    <property type="match status" value="1"/>
</dbReference>
<dbReference type="InterPro" id="IPR050807">
    <property type="entry name" value="TransReg_Diox_bact_type"/>
</dbReference>
<dbReference type="EMBL" id="CP002994">
    <property type="protein sequence ID" value="AEM86949.1"/>
    <property type="molecule type" value="Genomic_DNA"/>
</dbReference>
<dbReference type="HOGENOM" id="CLU_085376_5_2_11"/>
<evidence type="ECO:0000259" key="2">
    <source>
        <dbReference type="PROSITE" id="PS50943"/>
    </source>
</evidence>
<dbReference type="InterPro" id="IPR014710">
    <property type="entry name" value="RmlC-like_jellyroll"/>
</dbReference>
<proteinExistence type="predicted"/>
<dbReference type="PANTHER" id="PTHR46797">
    <property type="entry name" value="HTH-TYPE TRANSCRIPTIONAL REGULATOR"/>
    <property type="match status" value="1"/>
</dbReference>
<dbReference type="PANTHER" id="PTHR46797:SF1">
    <property type="entry name" value="METHYLPHOSPHONATE SYNTHASE"/>
    <property type="match status" value="1"/>
</dbReference>
<reference evidence="3" key="1">
    <citation type="submission" date="2011-08" db="EMBL/GenBank/DDBJ databases">
        <title>Complete sequence of chromosome of Streptomyces violaceusniger Tu 4113.</title>
        <authorList>
            <consortium name="US DOE Joint Genome Institute"/>
            <person name="Lucas S."/>
            <person name="Han J."/>
            <person name="Lapidus A."/>
            <person name="Cheng J.-F."/>
            <person name="Goodwin L."/>
            <person name="Pitluck S."/>
            <person name="Peters L."/>
            <person name="Ivanova N."/>
            <person name="Daligault H."/>
            <person name="Detter J.C."/>
            <person name="Han C."/>
            <person name="Tapia R."/>
            <person name="Land M."/>
            <person name="Hauser L."/>
            <person name="Kyrpides N."/>
            <person name="Ivanova N."/>
            <person name="Pagani I."/>
            <person name="Hagen A."/>
            <person name="Katz L."/>
            <person name="Fiedler H.-P."/>
            <person name="Keasling J."/>
            <person name="Fortman J."/>
            <person name="Woyke T."/>
        </authorList>
    </citation>
    <scope>NUCLEOTIDE SEQUENCE [LARGE SCALE GENOMIC DNA]</scope>
    <source>
        <strain evidence="3">Tu 4113</strain>
    </source>
</reference>
<dbReference type="eggNOG" id="COG1396">
    <property type="taxonomic scope" value="Bacteria"/>
</dbReference>
<dbReference type="KEGG" id="svl:Strvi_7608"/>
<dbReference type="PROSITE" id="PS50943">
    <property type="entry name" value="HTH_CROC1"/>
    <property type="match status" value="1"/>
</dbReference>
<evidence type="ECO:0000313" key="4">
    <source>
        <dbReference type="Proteomes" id="UP000008703"/>
    </source>
</evidence>
<dbReference type="GO" id="GO:0005829">
    <property type="term" value="C:cytosol"/>
    <property type="evidence" value="ECO:0007669"/>
    <property type="project" value="TreeGrafter"/>
</dbReference>
<dbReference type="Pfam" id="PF01381">
    <property type="entry name" value="HTH_3"/>
    <property type="match status" value="1"/>
</dbReference>
<dbReference type="CDD" id="cd02209">
    <property type="entry name" value="cupin_XRE_C"/>
    <property type="match status" value="1"/>
</dbReference>
<dbReference type="SUPFAM" id="SSF51182">
    <property type="entry name" value="RmlC-like cupins"/>
    <property type="match status" value="1"/>
</dbReference>
<dbReference type="GO" id="GO:0003677">
    <property type="term" value="F:DNA binding"/>
    <property type="evidence" value="ECO:0007669"/>
    <property type="project" value="UniProtKB-KW"/>
</dbReference>
<dbReference type="InterPro" id="IPR013096">
    <property type="entry name" value="Cupin_2"/>
</dbReference>
<dbReference type="GO" id="GO:0003700">
    <property type="term" value="F:DNA-binding transcription factor activity"/>
    <property type="evidence" value="ECO:0007669"/>
    <property type="project" value="TreeGrafter"/>
</dbReference>
<sequence>MPSGVTVVAGNLQRLRGERGLTLAALAARSGVAKGTISELERGRGNPTIETLFALAYALEATLADLVEEEQAPAIEVVRAAERPPITGRPLDARLLHRSRHPDMTVETYELFLHPGADHRAKAHRPGTREHMYVISGEVDTGPPEAPIRLEPGDYASFPADTSHVYRSRTDSRALLIMTVPKSALPH</sequence>
<dbReference type="CDD" id="cd00093">
    <property type="entry name" value="HTH_XRE"/>
    <property type="match status" value="1"/>
</dbReference>
<accession>G2P761</accession>
<dbReference type="InterPro" id="IPR010982">
    <property type="entry name" value="Lambda_DNA-bd_dom_sf"/>
</dbReference>
<keyword evidence="4" id="KW-1185">Reference proteome</keyword>
<protein>
    <submittedName>
        <fullName evidence="3">Helix-turn-helix domain protein</fullName>
    </submittedName>
</protein>
<evidence type="ECO:0000256" key="1">
    <source>
        <dbReference type="ARBA" id="ARBA00023125"/>
    </source>
</evidence>
<dbReference type="Gene3D" id="1.10.260.40">
    <property type="entry name" value="lambda repressor-like DNA-binding domains"/>
    <property type="match status" value="1"/>
</dbReference>
<dbReference type="Gene3D" id="2.60.120.10">
    <property type="entry name" value="Jelly Rolls"/>
    <property type="match status" value="1"/>
</dbReference>
<dbReference type="SUPFAM" id="SSF47413">
    <property type="entry name" value="lambda repressor-like DNA-binding domains"/>
    <property type="match status" value="1"/>
</dbReference>
<dbReference type="InterPro" id="IPR001387">
    <property type="entry name" value="Cro/C1-type_HTH"/>
</dbReference>
<keyword evidence="1" id="KW-0238">DNA-binding</keyword>
<gene>
    <name evidence="3" type="ORF">Strvi_7608</name>
</gene>
<dbReference type="AlphaFoldDB" id="G2P761"/>
<organism evidence="3 4">
    <name type="scientific">Streptomyces violaceusniger (strain Tu 4113)</name>
    <dbReference type="NCBI Taxonomy" id="653045"/>
    <lineage>
        <taxon>Bacteria</taxon>
        <taxon>Bacillati</taxon>
        <taxon>Actinomycetota</taxon>
        <taxon>Actinomycetes</taxon>
        <taxon>Kitasatosporales</taxon>
        <taxon>Streptomycetaceae</taxon>
        <taxon>Streptomyces</taxon>
        <taxon>Streptomyces violaceusniger group</taxon>
    </lineage>
</organism>
<evidence type="ECO:0000313" key="3">
    <source>
        <dbReference type="EMBL" id="AEM86949.1"/>
    </source>
</evidence>
<feature type="domain" description="HTH cro/C1-type" evidence="2">
    <location>
        <begin position="12"/>
        <end position="66"/>
    </location>
</feature>